<feature type="region of interest" description="Disordered" evidence="1">
    <location>
        <begin position="36"/>
        <end position="62"/>
    </location>
</feature>
<evidence type="ECO:0000256" key="1">
    <source>
        <dbReference type="SAM" id="MobiDB-lite"/>
    </source>
</evidence>
<protein>
    <submittedName>
        <fullName evidence="2">Uncharacterized protein</fullName>
    </submittedName>
</protein>
<dbReference type="EMBL" id="JAHRIO010000777">
    <property type="protein sequence ID" value="MEQ2158437.1"/>
    <property type="molecule type" value="Genomic_DNA"/>
</dbReference>
<name>A0ABV0MHD4_9TELE</name>
<evidence type="ECO:0000313" key="2">
    <source>
        <dbReference type="EMBL" id="MEQ2158437.1"/>
    </source>
</evidence>
<organism evidence="2 3">
    <name type="scientific">Goodea atripinnis</name>
    <dbReference type="NCBI Taxonomy" id="208336"/>
    <lineage>
        <taxon>Eukaryota</taxon>
        <taxon>Metazoa</taxon>
        <taxon>Chordata</taxon>
        <taxon>Craniata</taxon>
        <taxon>Vertebrata</taxon>
        <taxon>Euteleostomi</taxon>
        <taxon>Actinopterygii</taxon>
        <taxon>Neopterygii</taxon>
        <taxon>Teleostei</taxon>
        <taxon>Neoteleostei</taxon>
        <taxon>Acanthomorphata</taxon>
        <taxon>Ovalentaria</taxon>
        <taxon>Atherinomorphae</taxon>
        <taxon>Cyprinodontiformes</taxon>
        <taxon>Goodeidae</taxon>
        <taxon>Goodea</taxon>
    </lineage>
</organism>
<keyword evidence="3" id="KW-1185">Reference proteome</keyword>
<feature type="compositionally biased region" description="Polar residues" evidence="1">
    <location>
        <begin position="42"/>
        <end position="55"/>
    </location>
</feature>
<dbReference type="Proteomes" id="UP001476798">
    <property type="component" value="Unassembled WGS sequence"/>
</dbReference>
<evidence type="ECO:0000313" key="3">
    <source>
        <dbReference type="Proteomes" id="UP001476798"/>
    </source>
</evidence>
<gene>
    <name evidence="2" type="ORF">GOODEAATRI_012254</name>
</gene>
<proteinExistence type="predicted"/>
<comment type="caution">
    <text evidence="2">The sequence shown here is derived from an EMBL/GenBank/DDBJ whole genome shotgun (WGS) entry which is preliminary data.</text>
</comment>
<accession>A0ABV0MHD4</accession>
<sequence length="126" mass="13651">MVATRHSLNEADVSSCSSVYLLNGLWNPPPSWFGPLQHPDRQSSVQPVNSWTSPISLPAAAPPEHCERDPFWQKGCREVGIKWGSESTVAQSASALSGLSISLTNSPSESASSHFGVPGVQFFRDW</sequence>
<reference evidence="2 3" key="1">
    <citation type="submission" date="2021-06" db="EMBL/GenBank/DDBJ databases">
        <authorList>
            <person name="Palmer J.M."/>
        </authorList>
    </citation>
    <scope>NUCLEOTIDE SEQUENCE [LARGE SCALE GENOMIC DNA]</scope>
    <source>
        <strain evidence="2 3">GA_2019</strain>
        <tissue evidence="2">Muscle</tissue>
    </source>
</reference>